<comment type="caution">
    <text evidence="1">The sequence shown here is derived from an EMBL/GenBank/DDBJ whole genome shotgun (WGS) entry which is preliminary data.</text>
</comment>
<dbReference type="AlphaFoldDB" id="A0A8J5IAZ0"/>
<dbReference type="EMBL" id="JAENGY010001526">
    <property type="protein sequence ID" value="KAG6948656.1"/>
    <property type="molecule type" value="Genomic_DNA"/>
</dbReference>
<gene>
    <name evidence="1" type="ORF">JG688_00015003</name>
</gene>
<evidence type="ECO:0000313" key="1">
    <source>
        <dbReference type="EMBL" id="KAG6948656.1"/>
    </source>
</evidence>
<name>A0A8J5IAZ0_9STRA</name>
<reference evidence="1" key="1">
    <citation type="submission" date="2021-01" db="EMBL/GenBank/DDBJ databases">
        <title>Phytophthora aleatoria, a newly-described species from Pinus radiata is distinct from Phytophthora cactorum isolates based on comparative genomics.</title>
        <authorList>
            <person name="Mcdougal R."/>
            <person name="Panda P."/>
            <person name="Williams N."/>
            <person name="Studholme D.J."/>
        </authorList>
    </citation>
    <scope>NUCLEOTIDE SEQUENCE</scope>
    <source>
        <strain evidence="1">NZFS 4037</strain>
    </source>
</reference>
<proteinExistence type="predicted"/>
<sequence length="118" mass="13021">MLIATLRYLTGGSYFDIRRTVGISRPSYCRVVDLTMAAIISQSELQIRFPESGSEKEIIVADFREKTFWRNHEWLRRLCKSLSAKGAGNVGTGNISVAITVVPVATSRPCVTLTIGSL</sequence>
<protein>
    <submittedName>
        <fullName evidence="1">Uncharacterized protein</fullName>
    </submittedName>
</protein>
<evidence type="ECO:0000313" key="2">
    <source>
        <dbReference type="Proteomes" id="UP000709295"/>
    </source>
</evidence>
<keyword evidence="2" id="KW-1185">Reference proteome</keyword>
<organism evidence="1 2">
    <name type="scientific">Phytophthora aleatoria</name>
    <dbReference type="NCBI Taxonomy" id="2496075"/>
    <lineage>
        <taxon>Eukaryota</taxon>
        <taxon>Sar</taxon>
        <taxon>Stramenopiles</taxon>
        <taxon>Oomycota</taxon>
        <taxon>Peronosporomycetes</taxon>
        <taxon>Peronosporales</taxon>
        <taxon>Peronosporaceae</taxon>
        <taxon>Phytophthora</taxon>
    </lineage>
</organism>
<dbReference type="Proteomes" id="UP000709295">
    <property type="component" value="Unassembled WGS sequence"/>
</dbReference>
<accession>A0A8J5IAZ0</accession>